<dbReference type="Gene3D" id="3.40.1190.20">
    <property type="match status" value="1"/>
</dbReference>
<evidence type="ECO:0000313" key="4">
    <source>
        <dbReference type="EMBL" id="SCX75972.1"/>
    </source>
</evidence>
<gene>
    <name evidence="4" type="ORF">SAMN05661077_0280</name>
</gene>
<dbReference type="PANTHER" id="PTHR42774">
    <property type="entry name" value="PHOSPHOTRANSFERASE SYSTEM TRANSPORT PROTEIN"/>
    <property type="match status" value="1"/>
</dbReference>
<dbReference type="InterPro" id="IPR002173">
    <property type="entry name" value="Carboh/pur_kinase_PfkB_CS"/>
</dbReference>
<dbReference type="PROSITE" id="PS00584">
    <property type="entry name" value="PFKB_KINASES_2"/>
    <property type="match status" value="1"/>
</dbReference>
<reference evidence="5" key="1">
    <citation type="submission" date="2016-10" db="EMBL/GenBank/DDBJ databases">
        <authorList>
            <person name="Varghese N."/>
        </authorList>
    </citation>
    <scope>NUCLEOTIDE SEQUENCE [LARGE SCALE GENOMIC DNA]</scope>
    <source>
        <strain evidence="5">HL 19</strain>
    </source>
</reference>
<proteinExistence type="predicted"/>
<dbReference type="STRING" id="381306.AN478_12865"/>
<dbReference type="InterPro" id="IPR052562">
    <property type="entry name" value="Ketohexokinase-related"/>
</dbReference>
<dbReference type="Proteomes" id="UP000183104">
    <property type="component" value="Unassembled WGS sequence"/>
</dbReference>
<feature type="domain" description="Carbohydrate kinase PfkB" evidence="3">
    <location>
        <begin position="4"/>
        <end position="284"/>
    </location>
</feature>
<evidence type="ECO:0000256" key="2">
    <source>
        <dbReference type="ARBA" id="ARBA00022777"/>
    </source>
</evidence>
<dbReference type="PATRIC" id="fig|381306.5.peg.1726"/>
<name>A0A0P9E9X3_9GAMM</name>
<dbReference type="RefSeq" id="WP_054967003.1">
    <property type="nucleotide sequence ID" value="NZ_FMUN01000001.1"/>
</dbReference>
<dbReference type="PANTHER" id="PTHR42774:SF3">
    <property type="entry name" value="KETOHEXOKINASE"/>
    <property type="match status" value="1"/>
</dbReference>
<dbReference type="InterPro" id="IPR011611">
    <property type="entry name" value="PfkB_dom"/>
</dbReference>
<dbReference type="AlphaFoldDB" id="A0A0P9E9X3"/>
<dbReference type="GO" id="GO:0016301">
    <property type="term" value="F:kinase activity"/>
    <property type="evidence" value="ECO:0007669"/>
    <property type="project" value="UniProtKB-KW"/>
</dbReference>
<keyword evidence="1" id="KW-0808">Transferase</keyword>
<dbReference type="SUPFAM" id="SSF53613">
    <property type="entry name" value="Ribokinase-like"/>
    <property type="match status" value="1"/>
</dbReference>
<dbReference type="OrthoDB" id="9813569at2"/>
<dbReference type="Pfam" id="PF00294">
    <property type="entry name" value="PfkB"/>
    <property type="match status" value="1"/>
</dbReference>
<dbReference type="EMBL" id="FMUN01000001">
    <property type="protein sequence ID" value="SCX75972.1"/>
    <property type="molecule type" value="Genomic_DNA"/>
</dbReference>
<evidence type="ECO:0000313" key="5">
    <source>
        <dbReference type="Proteomes" id="UP000183104"/>
    </source>
</evidence>
<protein>
    <submittedName>
        <fullName evidence="4">Ketohexokinase</fullName>
    </submittedName>
</protein>
<organism evidence="4 5">
    <name type="scientific">Thiohalorhabdus denitrificans</name>
    <dbReference type="NCBI Taxonomy" id="381306"/>
    <lineage>
        <taxon>Bacteria</taxon>
        <taxon>Pseudomonadati</taxon>
        <taxon>Pseudomonadota</taxon>
        <taxon>Gammaproteobacteria</taxon>
        <taxon>Thiohalorhabdales</taxon>
        <taxon>Thiohalorhabdaceae</taxon>
        <taxon>Thiohalorhabdus</taxon>
    </lineage>
</organism>
<accession>A0A0P9E9X3</accession>
<keyword evidence="2 4" id="KW-0418">Kinase</keyword>
<evidence type="ECO:0000259" key="3">
    <source>
        <dbReference type="Pfam" id="PF00294"/>
    </source>
</evidence>
<evidence type="ECO:0000256" key="1">
    <source>
        <dbReference type="ARBA" id="ARBA00022679"/>
    </source>
</evidence>
<keyword evidence="5" id="KW-1185">Reference proteome</keyword>
<dbReference type="InterPro" id="IPR029056">
    <property type="entry name" value="Ribokinase-like"/>
</dbReference>
<sequence>MAAILAVGGAVLDIVNVVAAYPAEDSEVRAERQAVRLGGNAANTLAVLAQLGHRCAWSGVWADEPDGRRIVADLQARGIQTGPARRLAGGKSPTSYITLSRATGSRTIVHHRDLPELSAADFEAVDVAPYDWVHLEARPNAGDIPRMIRHVRRHSPRARISLEVEKAREGLEHGLHDPDVVLFSGDYARGQGYADPEGFLRGLDPATVPGIKVCTWGSAGAAAVDNAGRLHRTPAFPPARVVDTVGAGDTFNAGLIDALARARSLAEALEAAARLAGRKCGREGLDGLTGAGG</sequence>